<name>A0ACA9S8R8_9GLOM</name>
<proteinExistence type="predicted"/>
<feature type="non-terminal residue" evidence="1">
    <location>
        <position position="49"/>
    </location>
</feature>
<dbReference type="Proteomes" id="UP000789920">
    <property type="component" value="Unassembled WGS sequence"/>
</dbReference>
<feature type="non-terminal residue" evidence="1">
    <location>
        <position position="1"/>
    </location>
</feature>
<accession>A0ACA9S8R8</accession>
<evidence type="ECO:0000313" key="1">
    <source>
        <dbReference type="EMBL" id="CAG8830183.1"/>
    </source>
</evidence>
<sequence>DKRAINTNITILVTLVILILEAVSIEMSWLSTGFTKISLRDLVRAISRD</sequence>
<protein>
    <submittedName>
        <fullName evidence="1">10019_t:CDS:1</fullName>
    </submittedName>
</protein>
<comment type="caution">
    <text evidence="1">The sequence shown here is derived from an EMBL/GenBank/DDBJ whole genome shotgun (WGS) entry which is preliminary data.</text>
</comment>
<reference evidence="1" key="1">
    <citation type="submission" date="2021-06" db="EMBL/GenBank/DDBJ databases">
        <authorList>
            <person name="Kallberg Y."/>
            <person name="Tangrot J."/>
            <person name="Rosling A."/>
        </authorList>
    </citation>
    <scope>NUCLEOTIDE SEQUENCE</scope>
    <source>
        <strain evidence="1">MA461A</strain>
    </source>
</reference>
<gene>
    <name evidence="1" type="ORF">RPERSI_LOCUS27721</name>
</gene>
<organism evidence="1 2">
    <name type="scientific">Racocetra persica</name>
    <dbReference type="NCBI Taxonomy" id="160502"/>
    <lineage>
        <taxon>Eukaryota</taxon>
        <taxon>Fungi</taxon>
        <taxon>Fungi incertae sedis</taxon>
        <taxon>Mucoromycota</taxon>
        <taxon>Glomeromycotina</taxon>
        <taxon>Glomeromycetes</taxon>
        <taxon>Diversisporales</taxon>
        <taxon>Gigasporaceae</taxon>
        <taxon>Racocetra</taxon>
    </lineage>
</organism>
<evidence type="ECO:0000313" key="2">
    <source>
        <dbReference type="Proteomes" id="UP000789920"/>
    </source>
</evidence>
<dbReference type="EMBL" id="CAJVQC010098664">
    <property type="protein sequence ID" value="CAG8830183.1"/>
    <property type="molecule type" value="Genomic_DNA"/>
</dbReference>
<keyword evidence="2" id="KW-1185">Reference proteome</keyword>